<dbReference type="Proteomes" id="UP000248806">
    <property type="component" value="Unassembled WGS sequence"/>
</dbReference>
<dbReference type="InterPro" id="IPR011576">
    <property type="entry name" value="Pyridox_Oxase_N"/>
</dbReference>
<dbReference type="InterPro" id="IPR012349">
    <property type="entry name" value="Split_barrel_FMN-bd"/>
</dbReference>
<dbReference type="Pfam" id="PF01243">
    <property type="entry name" value="PNPOx_N"/>
    <property type="match status" value="1"/>
</dbReference>
<protein>
    <submittedName>
        <fullName evidence="2">Pyridoxamine 5'-phosphate oxidase family protein</fullName>
    </submittedName>
</protein>
<organism evidence="2 3">
    <name type="scientific">Thermosporothrix hazakensis</name>
    <dbReference type="NCBI Taxonomy" id="644383"/>
    <lineage>
        <taxon>Bacteria</taxon>
        <taxon>Bacillati</taxon>
        <taxon>Chloroflexota</taxon>
        <taxon>Ktedonobacteria</taxon>
        <taxon>Ktedonobacterales</taxon>
        <taxon>Thermosporotrichaceae</taxon>
        <taxon>Thermosporothrix</taxon>
    </lineage>
</organism>
<evidence type="ECO:0000259" key="1">
    <source>
        <dbReference type="Pfam" id="PF01243"/>
    </source>
</evidence>
<dbReference type="AlphaFoldDB" id="A0A326UNG3"/>
<sequence>MVVQAGSATSRSIKEKEEHMFSERERAFLDSQTLARFATVAVNGQPDVDAVGFGFDGERFYISGYALERTRKYKNIAAGQKQISLIIDDLVSLEPLMPRAIKLHGKAEIVTLEQGYRGPGTYIVITPEVSWSWGVDAPAFQDGQFVTRKIIWQ</sequence>
<comment type="caution">
    <text evidence="2">The sequence shown here is derived from an EMBL/GenBank/DDBJ whole genome shotgun (WGS) entry which is preliminary data.</text>
</comment>
<dbReference type="InterPro" id="IPR024031">
    <property type="entry name" value="MSMEG_5819/OxyR"/>
</dbReference>
<keyword evidence="3" id="KW-1185">Reference proteome</keyword>
<reference evidence="2 3" key="1">
    <citation type="submission" date="2018-06" db="EMBL/GenBank/DDBJ databases">
        <title>Genomic Encyclopedia of Archaeal and Bacterial Type Strains, Phase II (KMG-II): from individual species to whole genera.</title>
        <authorList>
            <person name="Goeker M."/>
        </authorList>
    </citation>
    <scope>NUCLEOTIDE SEQUENCE [LARGE SCALE GENOMIC DNA]</scope>
    <source>
        <strain evidence="2 3">ATCC BAA-1881</strain>
    </source>
</reference>
<evidence type="ECO:0000313" key="3">
    <source>
        <dbReference type="Proteomes" id="UP000248806"/>
    </source>
</evidence>
<proteinExistence type="predicted"/>
<name>A0A326UNG3_THEHA</name>
<accession>A0A326UNG3</accession>
<dbReference type="SUPFAM" id="SSF50475">
    <property type="entry name" value="FMN-binding split barrel"/>
    <property type="match status" value="1"/>
</dbReference>
<feature type="domain" description="Pyridoxamine 5'-phosphate oxidase N-terminal" evidence="1">
    <location>
        <begin position="23"/>
        <end position="112"/>
    </location>
</feature>
<gene>
    <name evidence="2" type="ORF">EI42_02392</name>
</gene>
<dbReference type="Gene3D" id="2.30.110.10">
    <property type="entry name" value="Electron Transport, Fmn-binding Protein, Chain A"/>
    <property type="match status" value="1"/>
</dbReference>
<evidence type="ECO:0000313" key="2">
    <source>
        <dbReference type="EMBL" id="PZW31295.1"/>
    </source>
</evidence>
<dbReference type="EMBL" id="QKUF01000006">
    <property type="protein sequence ID" value="PZW31295.1"/>
    <property type="molecule type" value="Genomic_DNA"/>
</dbReference>
<dbReference type="NCBIfam" id="TIGR04023">
    <property type="entry name" value="PPOX_MSMEG_5819"/>
    <property type="match status" value="1"/>
</dbReference>